<dbReference type="Pfam" id="PF00842">
    <property type="entry name" value="Ala_racemase_C"/>
    <property type="match status" value="1"/>
</dbReference>
<dbReference type="EC" id="5.1.1.1" evidence="4 7"/>
<evidence type="ECO:0000256" key="4">
    <source>
        <dbReference type="ARBA" id="ARBA00013089"/>
    </source>
</evidence>
<evidence type="ECO:0000259" key="10">
    <source>
        <dbReference type="SMART" id="SM01005"/>
    </source>
</evidence>
<dbReference type="FunFam" id="3.20.20.10:FF:000002">
    <property type="entry name" value="Alanine racemase"/>
    <property type="match status" value="1"/>
</dbReference>
<dbReference type="UniPathway" id="UPA00042">
    <property type="reaction ID" value="UER00497"/>
</dbReference>
<evidence type="ECO:0000256" key="6">
    <source>
        <dbReference type="ARBA" id="ARBA00023235"/>
    </source>
</evidence>
<dbReference type="PROSITE" id="PS00395">
    <property type="entry name" value="ALANINE_RACEMASE"/>
    <property type="match status" value="1"/>
</dbReference>
<dbReference type="InterPro" id="IPR000821">
    <property type="entry name" value="Ala_racemase"/>
</dbReference>
<dbReference type="RefSeq" id="WP_095617956.1">
    <property type="nucleotide sequence ID" value="NZ_NSKD01000005.1"/>
</dbReference>
<dbReference type="GO" id="GO:0030170">
    <property type="term" value="F:pyridoxal phosphate binding"/>
    <property type="evidence" value="ECO:0007669"/>
    <property type="project" value="UniProtKB-UniRule"/>
</dbReference>
<keyword evidence="6 7" id="KW-0413">Isomerase</keyword>
<evidence type="ECO:0000256" key="7">
    <source>
        <dbReference type="HAMAP-Rule" id="MF_01201"/>
    </source>
</evidence>
<dbReference type="OrthoDB" id="9813814at2"/>
<dbReference type="EMBL" id="NSKD01000005">
    <property type="protein sequence ID" value="PAU79886.1"/>
    <property type="molecule type" value="Genomic_DNA"/>
</dbReference>
<dbReference type="GO" id="GO:0008784">
    <property type="term" value="F:alanine racemase activity"/>
    <property type="evidence" value="ECO:0007669"/>
    <property type="project" value="UniProtKB-UniRule"/>
</dbReference>
<dbReference type="InterPro" id="IPR011079">
    <property type="entry name" value="Ala_racemase_C"/>
</dbReference>
<dbReference type="InterPro" id="IPR009006">
    <property type="entry name" value="Ala_racemase/Decarboxylase_C"/>
</dbReference>
<reference evidence="11 12" key="1">
    <citation type="submission" date="2017-08" db="EMBL/GenBank/DDBJ databases">
        <title>Halovibrio sewagensis sp. nov., isolated from wastewater of high salinity.</title>
        <authorList>
            <person name="Dong X."/>
            <person name="Zhang G."/>
        </authorList>
    </citation>
    <scope>NUCLEOTIDE SEQUENCE [LARGE SCALE GENOMIC DNA]</scope>
    <source>
        <strain evidence="11 12">YL5-2</strain>
    </source>
</reference>
<comment type="cofactor">
    <cofactor evidence="2 7 8">
        <name>pyridoxal 5'-phosphate</name>
        <dbReference type="ChEBI" id="CHEBI:597326"/>
    </cofactor>
</comment>
<feature type="modified residue" description="N6-(pyridoxal phosphate)lysine" evidence="7 8">
    <location>
        <position position="35"/>
    </location>
</feature>
<dbReference type="HAMAP" id="MF_01201">
    <property type="entry name" value="Ala_racemase"/>
    <property type="match status" value="1"/>
</dbReference>
<dbReference type="PRINTS" id="PR00992">
    <property type="entry name" value="ALARACEMASE"/>
</dbReference>
<organism evidence="11 12">
    <name type="scientific">Halovibrio salipaludis</name>
    <dbReference type="NCBI Taxonomy" id="2032626"/>
    <lineage>
        <taxon>Bacteria</taxon>
        <taxon>Pseudomonadati</taxon>
        <taxon>Pseudomonadota</taxon>
        <taxon>Gammaproteobacteria</taxon>
        <taxon>Oceanospirillales</taxon>
        <taxon>Halomonadaceae</taxon>
        <taxon>Halovibrio</taxon>
    </lineage>
</organism>
<comment type="similarity">
    <text evidence="3 7">Belongs to the alanine racemase family.</text>
</comment>
<dbReference type="CDD" id="cd06827">
    <property type="entry name" value="PLPDE_III_AR_proteobact"/>
    <property type="match status" value="1"/>
</dbReference>
<evidence type="ECO:0000256" key="1">
    <source>
        <dbReference type="ARBA" id="ARBA00000316"/>
    </source>
</evidence>
<dbReference type="PANTHER" id="PTHR30511">
    <property type="entry name" value="ALANINE RACEMASE"/>
    <property type="match status" value="1"/>
</dbReference>
<dbReference type="Proteomes" id="UP000218896">
    <property type="component" value="Unassembled WGS sequence"/>
</dbReference>
<proteinExistence type="inferred from homology"/>
<gene>
    <name evidence="11" type="primary">alr</name>
    <name evidence="11" type="ORF">CK501_11850</name>
</gene>
<dbReference type="InterPro" id="IPR020622">
    <property type="entry name" value="Ala_racemase_pyridoxalP-BS"/>
</dbReference>
<evidence type="ECO:0000256" key="3">
    <source>
        <dbReference type="ARBA" id="ARBA00007880"/>
    </source>
</evidence>
<keyword evidence="12" id="KW-1185">Reference proteome</keyword>
<dbReference type="GO" id="GO:0005829">
    <property type="term" value="C:cytosol"/>
    <property type="evidence" value="ECO:0007669"/>
    <property type="project" value="TreeGrafter"/>
</dbReference>
<feature type="binding site" evidence="7 9">
    <location>
        <position position="302"/>
    </location>
    <ligand>
        <name>substrate</name>
    </ligand>
</feature>
<evidence type="ECO:0000256" key="8">
    <source>
        <dbReference type="PIRSR" id="PIRSR600821-50"/>
    </source>
</evidence>
<comment type="caution">
    <text evidence="11">The sequence shown here is derived from an EMBL/GenBank/DDBJ whole genome shotgun (WGS) entry which is preliminary data.</text>
</comment>
<dbReference type="InterPro" id="IPR029066">
    <property type="entry name" value="PLP-binding_barrel"/>
</dbReference>
<dbReference type="PANTHER" id="PTHR30511:SF0">
    <property type="entry name" value="ALANINE RACEMASE, CATABOLIC-RELATED"/>
    <property type="match status" value="1"/>
</dbReference>
<accession>A0A2A2F354</accession>
<evidence type="ECO:0000256" key="5">
    <source>
        <dbReference type="ARBA" id="ARBA00022898"/>
    </source>
</evidence>
<comment type="catalytic activity">
    <reaction evidence="1 7">
        <text>L-alanine = D-alanine</text>
        <dbReference type="Rhea" id="RHEA:20249"/>
        <dbReference type="ChEBI" id="CHEBI:57416"/>
        <dbReference type="ChEBI" id="CHEBI:57972"/>
        <dbReference type="EC" id="5.1.1.1"/>
    </reaction>
</comment>
<feature type="active site" description="Proton acceptor; specific for D-alanine" evidence="7">
    <location>
        <position position="35"/>
    </location>
</feature>
<evidence type="ECO:0000256" key="2">
    <source>
        <dbReference type="ARBA" id="ARBA00001933"/>
    </source>
</evidence>
<dbReference type="Gene3D" id="3.20.20.10">
    <property type="entry name" value="Alanine racemase"/>
    <property type="match status" value="1"/>
</dbReference>
<feature type="active site" description="Proton acceptor; specific for L-alanine" evidence="7">
    <location>
        <position position="254"/>
    </location>
</feature>
<name>A0A2A2F354_9GAMM</name>
<evidence type="ECO:0000256" key="9">
    <source>
        <dbReference type="PIRSR" id="PIRSR600821-52"/>
    </source>
</evidence>
<dbReference type="Pfam" id="PF01168">
    <property type="entry name" value="Ala_racemase_N"/>
    <property type="match status" value="1"/>
</dbReference>
<comment type="function">
    <text evidence="7">Catalyzes the interconversion of L-alanine and D-alanine. May also act on other amino acids.</text>
</comment>
<sequence>MPRHTRARIDLDALRSNFRKARQLAPESASMAVVKADGYGHGLEPVARVLAGETDCLAVATVGEAQRLRDAGITTAIVLLEGVHEAADWPVVSALELQPVLHSYHQLAGAEALNGEVPVWIKCNTGMNRLGVAPQEVAAFRQRLETQPGLRVVGLLSHYACADDLSDPMTRRQQACFQRIRDDHPELQVSLANSAAHFHDPAPDCDWTRPGIMLYGGTPLIGTTGPALGLQPVMILESRIIAVRELAAGESVGYGATWVAEADCLMGIVEIGYGDGYPRHAPSGTPVAVAGHRCRLIGRVSMDMIAVDLSQCPEAETGTPVELWGHHVGVDEVAGMAGTISYELLTGVSPRVPRTYLGGG</sequence>
<dbReference type="NCBIfam" id="TIGR00492">
    <property type="entry name" value="alr"/>
    <property type="match status" value="1"/>
</dbReference>
<feature type="binding site" evidence="7 9">
    <location>
        <position position="129"/>
    </location>
    <ligand>
        <name>substrate</name>
    </ligand>
</feature>
<dbReference type="InterPro" id="IPR001608">
    <property type="entry name" value="Ala_racemase_N"/>
</dbReference>
<protein>
    <recommendedName>
        <fullName evidence="4 7">Alanine racemase</fullName>
        <ecNumber evidence="4 7">5.1.1.1</ecNumber>
    </recommendedName>
</protein>
<feature type="domain" description="Alanine racemase C-terminal" evidence="10">
    <location>
        <begin position="233"/>
        <end position="357"/>
    </location>
</feature>
<evidence type="ECO:0000313" key="12">
    <source>
        <dbReference type="Proteomes" id="UP000218896"/>
    </source>
</evidence>
<dbReference type="FunFam" id="2.40.37.10:FF:000002">
    <property type="entry name" value="Alanine racemase"/>
    <property type="match status" value="1"/>
</dbReference>
<evidence type="ECO:0000313" key="11">
    <source>
        <dbReference type="EMBL" id="PAU79886.1"/>
    </source>
</evidence>
<dbReference type="AlphaFoldDB" id="A0A2A2F354"/>
<keyword evidence="5 7" id="KW-0663">Pyridoxal phosphate</keyword>
<comment type="pathway">
    <text evidence="7">Amino-acid biosynthesis; D-alanine biosynthesis; D-alanine from L-alanine: step 1/1.</text>
</comment>
<dbReference type="SMART" id="SM01005">
    <property type="entry name" value="Ala_racemase_C"/>
    <property type="match status" value="1"/>
</dbReference>
<dbReference type="GO" id="GO:0030632">
    <property type="term" value="P:D-alanine biosynthetic process"/>
    <property type="evidence" value="ECO:0007669"/>
    <property type="project" value="UniProtKB-UniRule"/>
</dbReference>
<dbReference type="SUPFAM" id="SSF51419">
    <property type="entry name" value="PLP-binding barrel"/>
    <property type="match status" value="1"/>
</dbReference>
<dbReference type="Gene3D" id="2.40.37.10">
    <property type="entry name" value="Lyase, Ornithine Decarboxylase, Chain A, domain 1"/>
    <property type="match status" value="1"/>
</dbReference>
<dbReference type="SUPFAM" id="SSF50621">
    <property type="entry name" value="Alanine racemase C-terminal domain-like"/>
    <property type="match status" value="1"/>
</dbReference>